<keyword evidence="10 11" id="KW-0472">Membrane</keyword>
<feature type="transmembrane region" description="Helical" evidence="11">
    <location>
        <begin position="27"/>
        <end position="45"/>
    </location>
</feature>
<keyword evidence="9 11" id="KW-1133">Transmembrane helix</keyword>
<dbReference type="GO" id="GO:0006487">
    <property type="term" value="P:protein N-linked glycosylation"/>
    <property type="evidence" value="ECO:0007669"/>
    <property type="project" value="TreeGrafter"/>
</dbReference>
<evidence type="ECO:0000313" key="13">
    <source>
        <dbReference type="Proteomes" id="UP001205105"/>
    </source>
</evidence>
<evidence type="ECO:0000256" key="5">
    <source>
        <dbReference type="ARBA" id="ARBA00011157"/>
    </source>
</evidence>
<comment type="subcellular location">
    <subcellularLocation>
        <location evidence="2 11">Endoplasmic reticulum membrane</location>
        <topology evidence="2 11">Multi-pass membrane protein</topology>
    </subcellularLocation>
</comment>
<feature type="transmembrane region" description="Helical" evidence="11">
    <location>
        <begin position="57"/>
        <end position="78"/>
    </location>
</feature>
<dbReference type="PANTHER" id="PTHR10705:SF0">
    <property type="entry name" value="DOLICHYL-DIPHOSPHOOLIGOSACCHARIDE--PROTEIN GLYCOSYLTRANSFERASE SUBUNIT DAD1"/>
    <property type="match status" value="1"/>
</dbReference>
<comment type="function">
    <text evidence="1 11">Subunit of the oligosaccharyl transferase (OST) complex that catalyzes the initial transfer of a defined glycan (Glc(3)Man(9)GlcNAc(2) in eukaryotes) from the lipid carrier dolichol-pyrophosphate to an asparagine residue within an Asn-X-Ser/Thr consensus motif in nascent polypeptide chains, the first step in protein N-glycosylation. N-glycosylation occurs cotranslationally and the complex associates with the Sec61 complex at the channel-forming translocon complex that mediates protein translocation across the endoplasmic reticulum (ER). All subunits are required for a maximal enzyme activity.</text>
</comment>
<keyword evidence="13" id="KW-1185">Reference proteome</keyword>
<evidence type="ECO:0000256" key="3">
    <source>
        <dbReference type="ARBA" id="ARBA00004922"/>
    </source>
</evidence>
<comment type="caution">
    <text evidence="12">The sequence shown here is derived from an EMBL/GenBank/DDBJ whole genome shotgun (WGS) entry which is preliminary data.</text>
</comment>
<accession>A0AAD5DMD4</accession>
<evidence type="ECO:0000256" key="8">
    <source>
        <dbReference type="ARBA" id="ARBA00022824"/>
    </source>
</evidence>
<evidence type="ECO:0000313" key="12">
    <source>
        <dbReference type="EMBL" id="KAI7840460.1"/>
    </source>
</evidence>
<dbReference type="AlphaFoldDB" id="A0AAD5DMD4"/>
<name>A0AAD5DMD4_9CHLO</name>
<organism evidence="12 13">
    <name type="scientific">Chlorella ohadii</name>
    <dbReference type="NCBI Taxonomy" id="2649997"/>
    <lineage>
        <taxon>Eukaryota</taxon>
        <taxon>Viridiplantae</taxon>
        <taxon>Chlorophyta</taxon>
        <taxon>core chlorophytes</taxon>
        <taxon>Trebouxiophyceae</taxon>
        <taxon>Chlorellales</taxon>
        <taxon>Chlorellaceae</taxon>
        <taxon>Chlorella clade</taxon>
        <taxon>Chlorella</taxon>
    </lineage>
</organism>
<evidence type="ECO:0000256" key="7">
    <source>
        <dbReference type="ARBA" id="ARBA00022703"/>
    </source>
</evidence>
<comment type="pathway">
    <text evidence="3 11">Protein modification; protein glycosylation.</text>
</comment>
<comment type="subunit">
    <text evidence="5 11">Component of the oligosaccharyltransferase (OST) complex.</text>
</comment>
<dbReference type="Proteomes" id="UP001205105">
    <property type="component" value="Unassembled WGS sequence"/>
</dbReference>
<dbReference type="Pfam" id="PF02109">
    <property type="entry name" value="DAD"/>
    <property type="match status" value="1"/>
</dbReference>
<keyword evidence="7" id="KW-0053">Apoptosis</keyword>
<evidence type="ECO:0000256" key="10">
    <source>
        <dbReference type="ARBA" id="ARBA00023136"/>
    </source>
</evidence>
<dbReference type="EMBL" id="JADXDR010000079">
    <property type="protein sequence ID" value="KAI7840460.1"/>
    <property type="molecule type" value="Genomic_DNA"/>
</dbReference>
<evidence type="ECO:0000256" key="2">
    <source>
        <dbReference type="ARBA" id="ARBA00004477"/>
    </source>
</evidence>
<proteinExistence type="inferred from homology"/>
<keyword evidence="8 11" id="KW-0256">Endoplasmic reticulum</keyword>
<sequence length="109" mass="11787">MSQISNLKEIITSFESAYRSTPTKLKLLDAFSVCALLTAVLQFVYAKLVGTFPFNSFLAGFFCCVGAFVLTVSLRMKVSEGGSASGPREFGGYSLAMLTLFIAAWNYVG</sequence>
<dbReference type="GO" id="GO:0008250">
    <property type="term" value="C:oligosaccharyltransferase complex"/>
    <property type="evidence" value="ECO:0007669"/>
    <property type="project" value="InterPro"/>
</dbReference>
<dbReference type="PANTHER" id="PTHR10705">
    <property type="entry name" value="DOLICHYL-DIPHOSPHOOLIGOSACCHARIDE--PROTEIN GLYCOSYLTRANSFERASE SUBUNIT DAD1"/>
    <property type="match status" value="1"/>
</dbReference>
<keyword evidence="6 11" id="KW-0812">Transmembrane</keyword>
<protein>
    <recommendedName>
        <fullName evidence="11">Dolichyl-diphosphooligosaccharide--protein glycosyltransferase subunit DAD1</fullName>
        <shortName evidence="11">Oligosaccharyl transferase subunit DAD1</shortName>
    </recommendedName>
</protein>
<feature type="transmembrane region" description="Helical" evidence="11">
    <location>
        <begin position="90"/>
        <end position="108"/>
    </location>
</feature>
<evidence type="ECO:0000256" key="4">
    <source>
        <dbReference type="ARBA" id="ARBA00009386"/>
    </source>
</evidence>
<reference evidence="12" key="1">
    <citation type="submission" date="2020-11" db="EMBL/GenBank/DDBJ databases">
        <title>Chlorella ohadii genome sequencing and assembly.</title>
        <authorList>
            <person name="Murik O."/>
            <person name="Treves H."/>
            <person name="Kedem I."/>
            <person name="Shotland Y."/>
            <person name="Kaplan A."/>
        </authorList>
    </citation>
    <scope>NUCLEOTIDE SEQUENCE</scope>
    <source>
        <strain evidence="12">1</strain>
    </source>
</reference>
<evidence type="ECO:0000256" key="1">
    <source>
        <dbReference type="ARBA" id="ARBA00002791"/>
    </source>
</evidence>
<evidence type="ECO:0000256" key="9">
    <source>
        <dbReference type="ARBA" id="ARBA00022989"/>
    </source>
</evidence>
<gene>
    <name evidence="12" type="ORF">COHA_005762</name>
</gene>
<evidence type="ECO:0000256" key="11">
    <source>
        <dbReference type="RuleBase" id="RU361136"/>
    </source>
</evidence>
<evidence type="ECO:0000256" key="6">
    <source>
        <dbReference type="ARBA" id="ARBA00022692"/>
    </source>
</evidence>
<dbReference type="InterPro" id="IPR003038">
    <property type="entry name" value="DAD/Ost2"/>
</dbReference>
<comment type="similarity">
    <text evidence="4 11">Belongs to the DAD/OST2 family.</text>
</comment>